<gene>
    <name evidence="2" type="ORF">GCM10010357_69460</name>
</gene>
<dbReference type="EMBL" id="BAAABX010000091">
    <property type="protein sequence ID" value="GAA0438165.1"/>
    <property type="molecule type" value="Genomic_DNA"/>
</dbReference>
<evidence type="ECO:0000313" key="3">
    <source>
        <dbReference type="Proteomes" id="UP001500879"/>
    </source>
</evidence>
<feature type="region of interest" description="Disordered" evidence="1">
    <location>
        <begin position="142"/>
        <end position="204"/>
    </location>
</feature>
<accession>A0ABN0Z8L1</accession>
<comment type="caution">
    <text evidence="2">The sequence shown here is derived from an EMBL/GenBank/DDBJ whole genome shotgun (WGS) entry which is preliminary data.</text>
</comment>
<sequence>MRIDPRSHTHLNTIAQEIRELANGLTLFTHNTPETAAFTAGARMKALGGITEMLSNTLLYNLTGEPSADRTERRGAGALATAAAGASQAMGHLAEALQQVAFLQEHATRVPGPDLADAQQAAWNVIGDRMDEARTALEDTATQLETDTRHLTQPPRRPAPRRTVPSAQAQRPPTPVSVPTALRRRPAPLNGTPDPPPERTSPLPHRADLSAFAEALAQRLPGTWTSQYHPHPDYPAQFPIAEQLWDMAHAHWAVSEFVLNHDAVLTGPNGKRLYVIDRPLNQGEFIVAALAPPGLDDHLFRGIHEPNGITVGTDPARAAATVARRLLPRYDKALAEVHRRAAVEQATSVKRTARVDFTWQADGSLTATTDHPGAIDHLHRAGFHPDPRSSDTFALPVTLSTAERAQRLRTVAVELGALGAHVSIRNAPAPPAPPAPAVLTELVHRAASAEDLHEVAAILDEALDPRTGPLPGLEAVVRHSAARAAETGPASLRSEFTASFDAIAARIQQLHRDLAELRLGVGEIAALTHAHGEHIWSDLLDQHHTARATPTATALSPTPARTAATGGVPRGR</sequence>
<evidence type="ECO:0000313" key="2">
    <source>
        <dbReference type="EMBL" id="GAA0438165.1"/>
    </source>
</evidence>
<evidence type="ECO:0000256" key="1">
    <source>
        <dbReference type="SAM" id="MobiDB-lite"/>
    </source>
</evidence>
<organism evidence="2 3">
    <name type="scientific">Streptomyces luteireticuli</name>
    <dbReference type="NCBI Taxonomy" id="173858"/>
    <lineage>
        <taxon>Bacteria</taxon>
        <taxon>Bacillati</taxon>
        <taxon>Actinomycetota</taxon>
        <taxon>Actinomycetes</taxon>
        <taxon>Kitasatosporales</taxon>
        <taxon>Streptomycetaceae</taxon>
        <taxon>Streptomyces</taxon>
    </lineage>
</organism>
<feature type="compositionally biased region" description="Low complexity" evidence="1">
    <location>
        <begin position="547"/>
        <end position="565"/>
    </location>
</feature>
<name>A0ABN0Z8L1_9ACTN</name>
<reference evidence="2 3" key="1">
    <citation type="journal article" date="2019" name="Int. J. Syst. Evol. Microbiol.">
        <title>The Global Catalogue of Microorganisms (GCM) 10K type strain sequencing project: providing services to taxonomists for standard genome sequencing and annotation.</title>
        <authorList>
            <consortium name="The Broad Institute Genomics Platform"/>
            <consortium name="The Broad Institute Genome Sequencing Center for Infectious Disease"/>
            <person name="Wu L."/>
            <person name="Ma J."/>
        </authorList>
    </citation>
    <scope>NUCLEOTIDE SEQUENCE [LARGE SCALE GENOMIC DNA]</scope>
    <source>
        <strain evidence="2 3">JCM 4788</strain>
    </source>
</reference>
<protein>
    <submittedName>
        <fullName evidence="2">Uncharacterized protein</fullName>
    </submittedName>
</protein>
<keyword evidence="3" id="KW-1185">Reference proteome</keyword>
<dbReference type="Proteomes" id="UP001500879">
    <property type="component" value="Unassembled WGS sequence"/>
</dbReference>
<proteinExistence type="predicted"/>
<feature type="region of interest" description="Disordered" evidence="1">
    <location>
        <begin position="547"/>
        <end position="572"/>
    </location>
</feature>
<dbReference type="RefSeq" id="WP_344032940.1">
    <property type="nucleotide sequence ID" value="NZ_BAAABX010000091.1"/>
</dbReference>